<feature type="transmembrane region" description="Helical" evidence="4">
    <location>
        <begin position="322"/>
        <end position="345"/>
    </location>
</feature>
<feature type="transmembrane region" description="Helical" evidence="4">
    <location>
        <begin position="290"/>
        <end position="310"/>
    </location>
</feature>
<feature type="transmembrane region" description="Helical" evidence="4">
    <location>
        <begin position="161"/>
        <end position="181"/>
    </location>
</feature>
<feature type="transmembrane region" description="Helical" evidence="4">
    <location>
        <begin position="222"/>
        <end position="242"/>
    </location>
</feature>
<dbReference type="Gene3D" id="1.10.10.60">
    <property type="entry name" value="Homeodomain-like"/>
    <property type="match status" value="2"/>
</dbReference>
<reference evidence="6" key="1">
    <citation type="submission" date="2022-04" db="EMBL/GenBank/DDBJ databases">
        <authorList>
            <person name="Ren T."/>
        </authorList>
    </citation>
    <scope>NUCLEOTIDE SEQUENCE</scope>
    <source>
        <strain evidence="6">F63249</strain>
    </source>
</reference>
<keyword evidence="4" id="KW-1133">Transmembrane helix</keyword>
<evidence type="ECO:0000256" key="1">
    <source>
        <dbReference type="ARBA" id="ARBA00023015"/>
    </source>
</evidence>
<name>A0ABT0H9T5_9FLAO</name>
<feature type="transmembrane region" description="Helical" evidence="4">
    <location>
        <begin position="254"/>
        <end position="275"/>
    </location>
</feature>
<comment type="caution">
    <text evidence="6">The sequence shown here is derived from an EMBL/GenBank/DDBJ whole genome shotgun (WGS) entry which is preliminary data.</text>
</comment>
<gene>
    <name evidence="6" type="ORF">MUY34_08190</name>
</gene>
<dbReference type="EMBL" id="JALPQF010000006">
    <property type="protein sequence ID" value="MCK8480595.1"/>
    <property type="molecule type" value="Genomic_DNA"/>
</dbReference>
<feature type="transmembrane region" description="Helical" evidence="4">
    <location>
        <begin position="193"/>
        <end position="216"/>
    </location>
</feature>
<accession>A0ABT0H9T5</accession>
<dbReference type="Proteomes" id="UP001203687">
    <property type="component" value="Unassembled WGS sequence"/>
</dbReference>
<keyword evidence="2" id="KW-0238">DNA-binding</keyword>
<keyword evidence="7" id="KW-1185">Reference proteome</keyword>
<evidence type="ECO:0000313" key="6">
    <source>
        <dbReference type="EMBL" id="MCK8480595.1"/>
    </source>
</evidence>
<evidence type="ECO:0000256" key="4">
    <source>
        <dbReference type="SAM" id="Phobius"/>
    </source>
</evidence>
<dbReference type="PANTHER" id="PTHR43280:SF29">
    <property type="entry name" value="ARAC-FAMILY TRANSCRIPTIONAL REGULATOR"/>
    <property type="match status" value="1"/>
</dbReference>
<keyword evidence="4" id="KW-0472">Membrane</keyword>
<evidence type="ECO:0000256" key="2">
    <source>
        <dbReference type="ARBA" id="ARBA00023125"/>
    </source>
</evidence>
<feature type="domain" description="HTH araC/xylS-type" evidence="5">
    <location>
        <begin position="411"/>
        <end position="513"/>
    </location>
</feature>
<keyword evidence="1" id="KW-0805">Transcription regulation</keyword>
<dbReference type="SUPFAM" id="SSF48452">
    <property type="entry name" value="TPR-like"/>
    <property type="match status" value="1"/>
</dbReference>
<dbReference type="Gene3D" id="1.25.40.10">
    <property type="entry name" value="Tetratricopeptide repeat domain"/>
    <property type="match status" value="1"/>
</dbReference>
<dbReference type="InterPro" id="IPR009057">
    <property type="entry name" value="Homeodomain-like_sf"/>
</dbReference>
<dbReference type="InterPro" id="IPR018062">
    <property type="entry name" value="HTH_AraC-typ_CS"/>
</dbReference>
<dbReference type="PANTHER" id="PTHR43280">
    <property type="entry name" value="ARAC-FAMILY TRANSCRIPTIONAL REGULATOR"/>
    <property type="match status" value="1"/>
</dbReference>
<proteinExistence type="predicted"/>
<evidence type="ECO:0000259" key="5">
    <source>
        <dbReference type="PROSITE" id="PS01124"/>
    </source>
</evidence>
<evidence type="ECO:0000313" key="7">
    <source>
        <dbReference type="Proteomes" id="UP001203687"/>
    </source>
</evidence>
<evidence type="ECO:0000256" key="3">
    <source>
        <dbReference type="ARBA" id="ARBA00023163"/>
    </source>
</evidence>
<dbReference type="SMART" id="SM00342">
    <property type="entry name" value="HTH_ARAC"/>
    <property type="match status" value="1"/>
</dbReference>
<keyword evidence="3" id="KW-0804">Transcription</keyword>
<dbReference type="PROSITE" id="PS00041">
    <property type="entry name" value="HTH_ARAC_FAMILY_1"/>
    <property type="match status" value="1"/>
</dbReference>
<feature type="transmembrane region" description="Helical" evidence="4">
    <location>
        <begin position="357"/>
        <end position="376"/>
    </location>
</feature>
<dbReference type="PROSITE" id="PS01124">
    <property type="entry name" value="HTH_ARAC_FAMILY_2"/>
    <property type="match status" value="1"/>
</dbReference>
<dbReference type="InterPro" id="IPR011990">
    <property type="entry name" value="TPR-like_helical_dom_sf"/>
</dbReference>
<protein>
    <submittedName>
        <fullName evidence="6">Helix-turn-helix domain-containing protein</fullName>
    </submittedName>
</protein>
<dbReference type="InterPro" id="IPR018060">
    <property type="entry name" value="HTH_AraC"/>
</dbReference>
<dbReference type="PRINTS" id="PR00032">
    <property type="entry name" value="HTHARAC"/>
</dbReference>
<organism evidence="6 7">
    <name type="scientific">Psychroserpens algicola</name>
    <dbReference type="NCBI Taxonomy" id="1719034"/>
    <lineage>
        <taxon>Bacteria</taxon>
        <taxon>Pseudomonadati</taxon>
        <taxon>Bacteroidota</taxon>
        <taxon>Flavobacteriia</taxon>
        <taxon>Flavobacteriales</taxon>
        <taxon>Flavobacteriaceae</taxon>
        <taxon>Psychroserpens</taxon>
    </lineage>
</organism>
<dbReference type="InterPro" id="IPR020449">
    <property type="entry name" value="Tscrpt_reg_AraC-type_HTH"/>
</dbReference>
<keyword evidence="4" id="KW-0812">Transmembrane</keyword>
<dbReference type="Pfam" id="PF12833">
    <property type="entry name" value="HTH_18"/>
    <property type="match status" value="1"/>
</dbReference>
<sequence>MKLNYLFIVLLILPFSSINGLENTITDELIQHYKSENCHKILPLLEEVISENSENPLFWFNKGLCETQVKDYSAAKQSFLIANQLDVVETGKVTSERLYYNLALSELKLNNTDESLSYIEKTLQPKKVPSPVFQDGNFSELKDNTRYVELMDMYKPSLNKWTSVFLFIVFQGVLLFSILIFRKKGNKKSNIILGLFVLSFALTLAIFVLYWSGYIYVYPFRYFVGLFVVLSYLFGPLLLMYIQSLFTEKLRFKTIFHHFIPYSACFLLYVTRLFFDVSETIFEPLINVLFSPWVRIAHMSIYLVLIYLYVKKEKYNVANNVSAWLHYLTYSFFGLILSYIIYFSLVNFSFFNLEWDYMISFMISFFIILISIMGYMQPEVFWGFRIEEVLTFVKYKKSGLSKSLSIELKQKLLSLMVDEKVYKENTISLERLSQKLGTSKHNTSQVINEHFKENFFEFLNDFRIEEAKELLVNDHNHLNITEILYEVGFNNKVSFNNAFKKRTGLTPTQYKTQMLSMA</sequence>
<dbReference type="SUPFAM" id="SSF46689">
    <property type="entry name" value="Homeodomain-like"/>
    <property type="match status" value="1"/>
</dbReference>
<dbReference type="RefSeq" id="WP_248412661.1">
    <property type="nucleotide sequence ID" value="NZ_JALPQF010000006.1"/>
</dbReference>